<dbReference type="STRING" id="1302689.RG47T_3773"/>
<evidence type="ECO:0000313" key="2">
    <source>
        <dbReference type="Proteomes" id="UP000186720"/>
    </source>
</evidence>
<reference evidence="1 2" key="1">
    <citation type="submission" date="2016-11" db="EMBL/GenBank/DDBJ databases">
        <title>Whole Genome Sequencing of Mucilaginibacter polytrichastri RG4-7(T) isolated from the moss sample.</title>
        <authorList>
            <person name="Li Y."/>
        </authorList>
    </citation>
    <scope>NUCLEOTIDE SEQUENCE [LARGE SCALE GENOMIC DNA]</scope>
    <source>
        <strain evidence="1 2">RG4-7</strain>
    </source>
</reference>
<dbReference type="EMBL" id="MPPL01000001">
    <property type="protein sequence ID" value="OKS88307.1"/>
    <property type="molecule type" value="Genomic_DNA"/>
</dbReference>
<comment type="caution">
    <text evidence="1">The sequence shown here is derived from an EMBL/GenBank/DDBJ whole genome shotgun (WGS) entry which is preliminary data.</text>
</comment>
<dbReference type="InterPro" id="IPR018841">
    <property type="entry name" value="DUF2442"/>
</dbReference>
<evidence type="ECO:0008006" key="3">
    <source>
        <dbReference type="Google" id="ProtNLM"/>
    </source>
</evidence>
<accession>A0A1Q6A2R5</accession>
<keyword evidence="2" id="KW-1185">Reference proteome</keyword>
<organism evidence="1 2">
    <name type="scientific">Mucilaginibacter polytrichastri</name>
    <dbReference type="NCBI Taxonomy" id="1302689"/>
    <lineage>
        <taxon>Bacteria</taxon>
        <taxon>Pseudomonadati</taxon>
        <taxon>Bacteroidota</taxon>
        <taxon>Sphingobacteriia</taxon>
        <taxon>Sphingobacteriales</taxon>
        <taxon>Sphingobacteriaceae</taxon>
        <taxon>Mucilaginibacter</taxon>
    </lineage>
</organism>
<proteinExistence type="predicted"/>
<dbReference type="Gene3D" id="3.30.2020.40">
    <property type="entry name" value="Uncharacterised protein PF10387, DUF2442"/>
    <property type="match status" value="1"/>
</dbReference>
<evidence type="ECO:0000313" key="1">
    <source>
        <dbReference type="EMBL" id="OKS88307.1"/>
    </source>
</evidence>
<protein>
    <recommendedName>
        <fullName evidence="3">DUF2442 domain-containing protein</fullName>
    </recommendedName>
</protein>
<sequence length="85" mass="9733">MTNYLINKSTNSKNMAVFTSRKQKQNLKITFDNDMLVIEMPDGKQQVFPLAFFPALRDASEEDRADWTHAGNGIRWNKLGLTVTI</sequence>
<name>A0A1Q6A2R5_9SPHI</name>
<dbReference type="Pfam" id="PF10387">
    <property type="entry name" value="DUF2442"/>
    <property type="match status" value="1"/>
</dbReference>
<gene>
    <name evidence="1" type="ORF">RG47T_3773</name>
</gene>
<dbReference type="Proteomes" id="UP000186720">
    <property type="component" value="Unassembled WGS sequence"/>
</dbReference>
<dbReference type="AlphaFoldDB" id="A0A1Q6A2R5"/>